<keyword evidence="7 13" id="KW-0378">Hydrolase</keyword>
<dbReference type="Gene3D" id="3.20.20.80">
    <property type="entry name" value="Glycosidases"/>
    <property type="match status" value="1"/>
</dbReference>
<dbReference type="Pfam" id="PF02806">
    <property type="entry name" value="Alpha-amylase_C"/>
    <property type="match status" value="1"/>
</dbReference>
<feature type="chain" id="PRO_5004308257" description="Alpha-amylase" evidence="15">
    <location>
        <begin position="18"/>
        <end position="492"/>
    </location>
</feature>
<feature type="domain" description="Alpha-amylase C-terminal" evidence="16">
    <location>
        <begin position="402"/>
        <end position="491"/>
    </location>
</feature>
<keyword evidence="8" id="KW-0106">Calcium</keyword>
<dbReference type="PRINTS" id="PR00110">
    <property type="entry name" value="ALPHAAMYLASE"/>
</dbReference>
<evidence type="ECO:0000256" key="13">
    <source>
        <dbReference type="RuleBase" id="RU361134"/>
    </source>
</evidence>
<dbReference type="InterPro" id="IPR031319">
    <property type="entry name" value="A-amylase_C"/>
</dbReference>
<dbReference type="InterPro" id="IPR017853">
    <property type="entry name" value="GH"/>
</dbReference>
<evidence type="ECO:0000256" key="6">
    <source>
        <dbReference type="ARBA" id="ARBA00022723"/>
    </source>
</evidence>
<comment type="cofactor">
    <cofactor evidence="3">
        <name>chloride</name>
        <dbReference type="ChEBI" id="CHEBI:17996"/>
    </cofactor>
</comment>
<evidence type="ECO:0000256" key="4">
    <source>
        <dbReference type="ARBA" id="ARBA00008061"/>
    </source>
</evidence>
<keyword evidence="10 13" id="KW-0119">Carbohydrate metabolism</keyword>
<feature type="domain" description="Glycosyl hydrolase family 13 catalytic" evidence="17">
    <location>
        <begin position="28"/>
        <end position="393"/>
    </location>
</feature>
<dbReference type="OrthoDB" id="550577at2759"/>
<evidence type="ECO:0000259" key="16">
    <source>
        <dbReference type="SMART" id="SM00632"/>
    </source>
</evidence>
<proteinExistence type="inferred from homology"/>
<dbReference type="SMART" id="SM00632">
    <property type="entry name" value="Aamy_C"/>
    <property type="match status" value="1"/>
</dbReference>
<reference evidence="18" key="1">
    <citation type="submission" date="2000-07" db="EMBL/GenBank/DDBJ databases">
        <title>Molecular evolution of alpha-amylase genes in animals.</title>
        <authorList>
            <person name="Da Lage J.-L."/>
        </authorList>
    </citation>
    <scope>NUCLEOTIDE SEQUENCE</scope>
</reference>
<dbReference type="GO" id="GO:0046872">
    <property type="term" value="F:metal ion binding"/>
    <property type="evidence" value="ECO:0007669"/>
    <property type="project" value="UniProtKB-KW"/>
</dbReference>
<organism evidence="18">
    <name type="scientific">Asterias rubens</name>
    <name type="common">Common European starfish</name>
    <name type="synonym">Asterias vulgaris</name>
    <dbReference type="NCBI Taxonomy" id="7604"/>
    <lineage>
        <taxon>Eukaryota</taxon>
        <taxon>Metazoa</taxon>
        <taxon>Echinodermata</taxon>
        <taxon>Eleutherozoa</taxon>
        <taxon>Asterozoa</taxon>
        <taxon>Asteroidea</taxon>
        <taxon>Forcipulatacea</taxon>
        <taxon>Forcipulatida</taxon>
        <taxon>Asteriidae</taxon>
        <taxon>Asterias</taxon>
    </lineage>
</organism>
<evidence type="ECO:0000259" key="17">
    <source>
        <dbReference type="SMART" id="SM00642"/>
    </source>
</evidence>
<dbReference type="Gene3D" id="2.60.40.1180">
    <property type="entry name" value="Golgi alpha-mannosidase II"/>
    <property type="match status" value="1"/>
</dbReference>
<protein>
    <recommendedName>
        <fullName evidence="5 13">Alpha-amylase</fullName>
        <ecNumber evidence="5 13">3.2.1.1</ecNumber>
    </recommendedName>
</protein>
<dbReference type="SUPFAM" id="SSF51011">
    <property type="entry name" value="Glycosyl hydrolase domain"/>
    <property type="match status" value="1"/>
</dbReference>
<feature type="region of interest" description="Disordered" evidence="14">
    <location>
        <begin position="349"/>
        <end position="368"/>
    </location>
</feature>
<dbReference type="CDD" id="cd11317">
    <property type="entry name" value="AmyAc_bac_euk_AmyA"/>
    <property type="match status" value="1"/>
</dbReference>
<evidence type="ECO:0000256" key="7">
    <source>
        <dbReference type="ARBA" id="ARBA00022801"/>
    </source>
</evidence>
<dbReference type="AlphaFoldDB" id="Q8IA45"/>
<evidence type="ECO:0000256" key="12">
    <source>
        <dbReference type="RuleBase" id="RU003615"/>
    </source>
</evidence>
<evidence type="ECO:0000256" key="11">
    <source>
        <dbReference type="ARBA" id="ARBA00023295"/>
    </source>
</evidence>
<comment type="similarity">
    <text evidence="4 12">Belongs to the glycosyl hydrolase 13 family.</text>
</comment>
<keyword evidence="11 13" id="KW-0326">Glycosidase</keyword>
<dbReference type="InterPro" id="IPR006046">
    <property type="entry name" value="Alpha_amylase"/>
</dbReference>
<dbReference type="GO" id="GO:0004556">
    <property type="term" value="F:alpha-amylase activity"/>
    <property type="evidence" value="ECO:0007669"/>
    <property type="project" value="UniProtKB-UniRule"/>
</dbReference>
<evidence type="ECO:0000256" key="3">
    <source>
        <dbReference type="ARBA" id="ARBA00001923"/>
    </source>
</evidence>
<dbReference type="InterPro" id="IPR006048">
    <property type="entry name" value="A-amylase/branching_C"/>
</dbReference>
<evidence type="ECO:0000256" key="10">
    <source>
        <dbReference type="ARBA" id="ARBA00023277"/>
    </source>
</evidence>
<gene>
    <name evidence="18" type="primary">Amy</name>
</gene>
<dbReference type="EMBL" id="AF286345">
    <property type="protein sequence ID" value="AAO13755.1"/>
    <property type="molecule type" value="Genomic_DNA"/>
</dbReference>
<evidence type="ECO:0000256" key="2">
    <source>
        <dbReference type="ARBA" id="ARBA00001913"/>
    </source>
</evidence>
<dbReference type="SUPFAM" id="SSF51445">
    <property type="entry name" value="(Trans)glycosidases"/>
    <property type="match status" value="1"/>
</dbReference>
<evidence type="ECO:0000256" key="5">
    <source>
        <dbReference type="ARBA" id="ARBA00012595"/>
    </source>
</evidence>
<evidence type="ECO:0000313" key="18">
    <source>
        <dbReference type="EMBL" id="AAO13755.1"/>
    </source>
</evidence>
<dbReference type="SMART" id="SM00642">
    <property type="entry name" value="Aamy"/>
    <property type="match status" value="1"/>
</dbReference>
<dbReference type="EC" id="3.2.1.1" evidence="5 13"/>
<sequence>MYVLWLISTLFLGLAVAQWDPYTMHNRQVLVHLFEWRWVDIAAECERWLGPHGFAGVQVSPPNQHLELPPDRPWFERYQPIGYALHSRSGSPAEFKDMVSRCYKAGVRIYVDAVINHMAASNPGGKDAWDFGLVPYSALDFNWPQGRCPTSGDIDYSNIDSIRNCDLVGLKDLNVEKSYVQDKLAEYLNVLVDAGVAGFRIDAAKHMWPGDLDAVLKKVNNLNTAFGFPPNARPFIFQEVINQGGEVISSWEYRHLGRVTEFKYGTEVSLGFRGDKVLSHFNSFGEAWGFLPETAAVVFIDNHDNQRGHGGGGNIISHKAGRLYKMANAFMLAHPYGIVRVMSSFSFNDPDSSPPRDPQGNTLSPVINPDETCGNGWVCEHRWRQIKNMVDFRNVVVGQPLTNWWDNGNHMIAFGRGDKGFLVINNEHGNLYETLQTGLPQGTYCNIYLGDYVHGMCTGPSVFVDYQGFATFNIQGGGNEDPVVALHIRSKY</sequence>
<comment type="catalytic activity">
    <reaction evidence="1 13">
        <text>Endohydrolysis of (1-&gt;4)-alpha-D-glucosidic linkages in polysaccharides containing three or more (1-&gt;4)-alpha-linked D-glucose units.</text>
        <dbReference type="EC" id="3.2.1.1"/>
    </reaction>
</comment>
<evidence type="ECO:0000256" key="14">
    <source>
        <dbReference type="SAM" id="MobiDB-lite"/>
    </source>
</evidence>
<keyword evidence="9" id="KW-0868">Chloride</keyword>
<name>Q8IA45_ASTRU</name>
<dbReference type="SMR" id="Q8IA45"/>
<accession>Q8IA45</accession>
<comment type="cofactor">
    <cofactor evidence="2">
        <name>Ca(2+)</name>
        <dbReference type="ChEBI" id="CHEBI:29108"/>
    </cofactor>
</comment>
<dbReference type="PANTHER" id="PTHR43447">
    <property type="entry name" value="ALPHA-AMYLASE"/>
    <property type="match status" value="1"/>
</dbReference>
<dbReference type="InterPro" id="IPR013780">
    <property type="entry name" value="Glyco_hydro_b"/>
</dbReference>
<dbReference type="Pfam" id="PF00128">
    <property type="entry name" value="Alpha-amylase"/>
    <property type="match status" value="1"/>
</dbReference>
<evidence type="ECO:0000256" key="8">
    <source>
        <dbReference type="ARBA" id="ARBA00022837"/>
    </source>
</evidence>
<dbReference type="InterPro" id="IPR006047">
    <property type="entry name" value="GH13_cat_dom"/>
</dbReference>
<evidence type="ECO:0000256" key="15">
    <source>
        <dbReference type="SAM" id="SignalP"/>
    </source>
</evidence>
<dbReference type="GO" id="GO:0005975">
    <property type="term" value="P:carbohydrate metabolic process"/>
    <property type="evidence" value="ECO:0007669"/>
    <property type="project" value="InterPro"/>
</dbReference>
<dbReference type="CAZy" id="GH13">
    <property type="family name" value="Glycoside Hydrolase Family 13"/>
</dbReference>
<keyword evidence="15" id="KW-0732">Signal</keyword>
<feature type="signal peptide" evidence="15">
    <location>
        <begin position="1"/>
        <end position="17"/>
    </location>
</feature>
<evidence type="ECO:0000256" key="1">
    <source>
        <dbReference type="ARBA" id="ARBA00000548"/>
    </source>
</evidence>
<evidence type="ECO:0000256" key="9">
    <source>
        <dbReference type="ARBA" id="ARBA00023214"/>
    </source>
</evidence>
<keyword evidence="6" id="KW-0479">Metal-binding</keyword>
<dbReference type="OMA" id="HPWWEVY"/>